<keyword evidence="2" id="KW-0378">Hydrolase</keyword>
<dbReference type="GO" id="GO:0003677">
    <property type="term" value="F:DNA binding"/>
    <property type="evidence" value="ECO:0007669"/>
    <property type="project" value="UniProtKB-KW"/>
</dbReference>
<gene>
    <name evidence="5" type="ORF">METZ01_LOCUS373156</name>
</gene>
<feature type="domain" description="5'-3' exonuclease" evidence="4">
    <location>
        <begin position="7"/>
        <end position="215"/>
    </location>
</feature>
<name>A0A382TEU2_9ZZZZ</name>
<dbReference type="SMART" id="SM00279">
    <property type="entry name" value="HhH2"/>
    <property type="match status" value="1"/>
</dbReference>
<organism evidence="5">
    <name type="scientific">marine metagenome</name>
    <dbReference type="NCBI Taxonomy" id="408172"/>
    <lineage>
        <taxon>unclassified sequences</taxon>
        <taxon>metagenomes</taxon>
        <taxon>ecological metagenomes</taxon>
    </lineage>
</organism>
<dbReference type="PANTHER" id="PTHR42646">
    <property type="entry name" value="FLAP ENDONUCLEASE XNI"/>
    <property type="match status" value="1"/>
</dbReference>
<dbReference type="EMBL" id="UINC01135879">
    <property type="protein sequence ID" value="SVD20302.1"/>
    <property type="molecule type" value="Genomic_DNA"/>
</dbReference>
<dbReference type="SUPFAM" id="SSF88723">
    <property type="entry name" value="PIN domain-like"/>
    <property type="match status" value="1"/>
</dbReference>
<dbReference type="PANTHER" id="PTHR42646:SF2">
    <property type="entry name" value="5'-3' EXONUCLEASE FAMILY PROTEIN"/>
    <property type="match status" value="1"/>
</dbReference>
<dbReference type="InterPro" id="IPR008918">
    <property type="entry name" value="HhH2"/>
</dbReference>
<feature type="non-terminal residue" evidence="5">
    <location>
        <position position="215"/>
    </location>
</feature>
<reference evidence="5" key="1">
    <citation type="submission" date="2018-05" db="EMBL/GenBank/DDBJ databases">
        <authorList>
            <person name="Lanie J.A."/>
            <person name="Ng W.-L."/>
            <person name="Kazmierczak K.M."/>
            <person name="Andrzejewski T.M."/>
            <person name="Davidsen T.M."/>
            <person name="Wayne K.J."/>
            <person name="Tettelin H."/>
            <person name="Glass J.I."/>
            <person name="Rusch D."/>
            <person name="Podicherti R."/>
            <person name="Tsui H.-C.T."/>
            <person name="Winkler M.E."/>
        </authorList>
    </citation>
    <scope>NUCLEOTIDE SEQUENCE</scope>
</reference>
<protein>
    <recommendedName>
        <fullName evidence="4">5'-3' exonuclease domain-containing protein</fullName>
    </recommendedName>
</protein>
<dbReference type="InterPro" id="IPR036279">
    <property type="entry name" value="5-3_exonuclease_C_sf"/>
</dbReference>
<dbReference type="InterPro" id="IPR020046">
    <property type="entry name" value="5-3_exonucl_a-hlix_arch_N"/>
</dbReference>
<dbReference type="Gene3D" id="1.10.150.20">
    <property type="entry name" value="5' to 3' exonuclease, C-terminal subdomain"/>
    <property type="match status" value="1"/>
</dbReference>
<accession>A0A382TEU2</accession>
<evidence type="ECO:0000256" key="2">
    <source>
        <dbReference type="ARBA" id="ARBA00022801"/>
    </source>
</evidence>
<dbReference type="GO" id="GO:0008409">
    <property type="term" value="F:5'-3' exonuclease activity"/>
    <property type="evidence" value="ECO:0007669"/>
    <property type="project" value="InterPro"/>
</dbReference>
<dbReference type="SUPFAM" id="SSF47807">
    <property type="entry name" value="5' to 3' exonuclease, C-terminal subdomain"/>
    <property type="match status" value="1"/>
</dbReference>
<dbReference type="Gene3D" id="3.40.50.1010">
    <property type="entry name" value="5'-nuclease"/>
    <property type="match status" value="1"/>
</dbReference>
<keyword evidence="3" id="KW-0238">DNA-binding</keyword>
<dbReference type="GO" id="GO:0033567">
    <property type="term" value="P:DNA replication, Okazaki fragment processing"/>
    <property type="evidence" value="ECO:0007669"/>
    <property type="project" value="InterPro"/>
</dbReference>
<proteinExistence type="predicted"/>
<evidence type="ECO:0000259" key="4">
    <source>
        <dbReference type="SMART" id="SM00475"/>
    </source>
</evidence>
<dbReference type="InterPro" id="IPR038969">
    <property type="entry name" value="FEN"/>
</dbReference>
<evidence type="ECO:0000256" key="1">
    <source>
        <dbReference type="ARBA" id="ARBA00022722"/>
    </source>
</evidence>
<dbReference type="CDD" id="cd09898">
    <property type="entry name" value="H3TH_53EXO"/>
    <property type="match status" value="1"/>
</dbReference>
<dbReference type="Pfam" id="PF01367">
    <property type="entry name" value="5_3_exonuc"/>
    <property type="match status" value="1"/>
</dbReference>
<sequence>MTPPARTHESSLFLLDGYALIYRAFFAMVNRPLTTSGGENTSAPYGIARFLFRLIEDYEPEYLGVVFDAGDSFRTEVYPEYKATREKMPDELRASLPRCRDIFAAFCVPVIEAEGWEADDVIGSLAKQATAEGFKTVIVSGDKDFHQLIDKDTVLLNPGRGGPAGVDQEWVTEENADKRLGVAPGQVTDFLALLGDASDNVPGVPGIGKKTAPEL</sequence>
<dbReference type="GO" id="GO:0017108">
    <property type="term" value="F:5'-flap endonuclease activity"/>
    <property type="evidence" value="ECO:0007669"/>
    <property type="project" value="InterPro"/>
</dbReference>
<dbReference type="InterPro" id="IPR020045">
    <property type="entry name" value="DNA_polI_H3TH"/>
</dbReference>
<dbReference type="AlphaFoldDB" id="A0A382TEU2"/>
<dbReference type="InterPro" id="IPR002421">
    <property type="entry name" value="5-3_exonuclease"/>
</dbReference>
<dbReference type="Pfam" id="PF02739">
    <property type="entry name" value="5_3_exonuc_N"/>
    <property type="match status" value="1"/>
</dbReference>
<keyword evidence="1" id="KW-0540">Nuclease</keyword>
<dbReference type="InterPro" id="IPR029060">
    <property type="entry name" value="PIN-like_dom_sf"/>
</dbReference>
<dbReference type="CDD" id="cd09859">
    <property type="entry name" value="PIN_53EXO"/>
    <property type="match status" value="1"/>
</dbReference>
<evidence type="ECO:0000256" key="3">
    <source>
        <dbReference type="ARBA" id="ARBA00023125"/>
    </source>
</evidence>
<evidence type="ECO:0000313" key="5">
    <source>
        <dbReference type="EMBL" id="SVD20302.1"/>
    </source>
</evidence>
<dbReference type="SMART" id="SM00475">
    <property type="entry name" value="53EXOc"/>
    <property type="match status" value="1"/>
</dbReference>